<dbReference type="CDD" id="cd00326">
    <property type="entry name" value="alpha_CA"/>
    <property type="match status" value="1"/>
</dbReference>
<feature type="domain" description="Alpha-carbonic anhydrase" evidence="7">
    <location>
        <begin position="106"/>
        <end position="354"/>
    </location>
</feature>
<comment type="catalytic activity">
    <reaction evidence="6">
        <text>hydrogencarbonate + H(+) = CO2 + H2O</text>
        <dbReference type="Rhea" id="RHEA:10748"/>
        <dbReference type="ChEBI" id="CHEBI:15377"/>
        <dbReference type="ChEBI" id="CHEBI:15378"/>
        <dbReference type="ChEBI" id="CHEBI:16526"/>
        <dbReference type="ChEBI" id="CHEBI:17544"/>
        <dbReference type="EC" id="4.2.1.1"/>
    </reaction>
</comment>
<dbReference type="InterPro" id="IPR001148">
    <property type="entry name" value="CA_dom"/>
</dbReference>
<evidence type="ECO:0000256" key="4">
    <source>
        <dbReference type="ARBA" id="ARBA00022833"/>
    </source>
</evidence>
<evidence type="ECO:0000313" key="8">
    <source>
        <dbReference type="EMBL" id="CAH4038249.1"/>
    </source>
</evidence>
<organism evidence="8 9">
    <name type="scientific">Pieris brassicae</name>
    <name type="common">White butterfly</name>
    <name type="synonym">Large white butterfly</name>
    <dbReference type="NCBI Taxonomy" id="7116"/>
    <lineage>
        <taxon>Eukaryota</taxon>
        <taxon>Metazoa</taxon>
        <taxon>Ecdysozoa</taxon>
        <taxon>Arthropoda</taxon>
        <taxon>Hexapoda</taxon>
        <taxon>Insecta</taxon>
        <taxon>Pterygota</taxon>
        <taxon>Neoptera</taxon>
        <taxon>Endopterygota</taxon>
        <taxon>Lepidoptera</taxon>
        <taxon>Glossata</taxon>
        <taxon>Ditrysia</taxon>
        <taxon>Papilionoidea</taxon>
        <taxon>Pieridae</taxon>
        <taxon>Pierinae</taxon>
        <taxon>Pieris</taxon>
    </lineage>
</organism>
<dbReference type="PROSITE" id="PS51144">
    <property type="entry name" value="ALPHA_CA_2"/>
    <property type="match status" value="1"/>
</dbReference>
<evidence type="ECO:0000256" key="6">
    <source>
        <dbReference type="ARBA" id="ARBA00048348"/>
    </source>
</evidence>
<dbReference type="PANTHER" id="PTHR18952:SF265">
    <property type="entry name" value="CARBONIC ANHYDRASE"/>
    <property type="match status" value="1"/>
</dbReference>
<protein>
    <recommendedName>
        <fullName evidence="2">carbonic anhydrase</fullName>
        <ecNumber evidence="2">4.2.1.1</ecNumber>
    </recommendedName>
</protein>
<proteinExistence type="inferred from homology"/>
<keyword evidence="3" id="KW-0479">Metal-binding</keyword>
<comment type="caution">
    <text evidence="8">The sequence shown here is derived from an EMBL/GenBank/DDBJ whole genome shotgun (WGS) entry which is preliminary data.</text>
</comment>
<dbReference type="GO" id="GO:0008270">
    <property type="term" value="F:zinc ion binding"/>
    <property type="evidence" value="ECO:0007669"/>
    <property type="project" value="InterPro"/>
</dbReference>
<dbReference type="InterPro" id="IPR023561">
    <property type="entry name" value="Carbonic_anhydrase_a-class"/>
</dbReference>
<dbReference type="SUPFAM" id="SSF51069">
    <property type="entry name" value="Carbonic anhydrase"/>
    <property type="match status" value="1"/>
</dbReference>
<sequence>MQHQTFNSVSDKSKLITKFSEDVIGAVFLLSCVAIQDQTSKRANTLLDDADDIQKQLDNEARDRMLKPTTVWVFRLPTQTPELNMALIKKRLLVRCITALMLLNPLDYLNGKSSYQMKWYLDYPECGGHSQSPIDIPNGLIKTKAGRKMIFANYNKRPQAFYMSNDGNRIRLFGDWSRKDRPMIYGGGAHNRRYVFHSITLHWPSEHSVGGLQYPLESQVLHVSADYDTFDDAINVSRKDRLAFLGIVNLYMYRNYTHCSVGSILNHAKTGLNSTITSQALSNFNPPLKYYASYHGSLTVPPCTEAVLWLIRDQTLPITREAANALKSLLIEDFQGSLRREIQPLNDRRIYLFK</sequence>
<dbReference type="InterPro" id="IPR036398">
    <property type="entry name" value="CA_dom_sf"/>
</dbReference>
<keyword evidence="5" id="KW-0456">Lyase</keyword>
<reference evidence="8" key="1">
    <citation type="submission" date="2022-05" db="EMBL/GenBank/DDBJ databases">
        <authorList>
            <person name="Okamura Y."/>
        </authorList>
    </citation>
    <scope>NUCLEOTIDE SEQUENCE</scope>
</reference>
<evidence type="ECO:0000259" key="7">
    <source>
        <dbReference type="PROSITE" id="PS51144"/>
    </source>
</evidence>
<evidence type="ECO:0000256" key="5">
    <source>
        <dbReference type="ARBA" id="ARBA00023239"/>
    </source>
</evidence>
<comment type="similarity">
    <text evidence="1">Belongs to the alpha-carbonic anhydrase family.</text>
</comment>
<dbReference type="Gene3D" id="3.10.200.10">
    <property type="entry name" value="Alpha carbonic anhydrase"/>
    <property type="match status" value="1"/>
</dbReference>
<evidence type="ECO:0000256" key="2">
    <source>
        <dbReference type="ARBA" id="ARBA00012925"/>
    </source>
</evidence>
<evidence type="ECO:0000256" key="1">
    <source>
        <dbReference type="ARBA" id="ARBA00010718"/>
    </source>
</evidence>
<accession>A0A9P0TVD5</accession>
<dbReference type="EMBL" id="CALOZG010000086">
    <property type="protein sequence ID" value="CAH4038249.1"/>
    <property type="molecule type" value="Genomic_DNA"/>
</dbReference>
<dbReference type="PANTHER" id="PTHR18952">
    <property type="entry name" value="CARBONIC ANHYDRASE"/>
    <property type="match status" value="1"/>
</dbReference>
<gene>
    <name evidence="8" type="ORF">PIBRA_LOCUS13837</name>
</gene>
<evidence type="ECO:0000256" key="3">
    <source>
        <dbReference type="ARBA" id="ARBA00022723"/>
    </source>
</evidence>
<keyword evidence="4" id="KW-0862">Zinc</keyword>
<dbReference type="SMART" id="SM01057">
    <property type="entry name" value="Carb_anhydrase"/>
    <property type="match status" value="1"/>
</dbReference>
<evidence type="ECO:0000313" key="9">
    <source>
        <dbReference type="Proteomes" id="UP001152562"/>
    </source>
</evidence>
<keyword evidence="9" id="KW-1185">Reference proteome</keyword>
<dbReference type="Pfam" id="PF00194">
    <property type="entry name" value="Carb_anhydrase"/>
    <property type="match status" value="1"/>
</dbReference>
<name>A0A9P0TVD5_PIEBR</name>
<dbReference type="Proteomes" id="UP001152562">
    <property type="component" value="Unassembled WGS sequence"/>
</dbReference>
<dbReference type="EC" id="4.2.1.1" evidence="2"/>
<dbReference type="GO" id="GO:0004089">
    <property type="term" value="F:carbonate dehydratase activity"/>
    <property type="evidence" value="ECO:0007669"/>
    <property type="project" value="UniProtKB-EC"/>
</dbReference>
<dbReference type="AlphaFoldDB" id="A0A9P0TVD5"/>